<evidence type="ECO:0000313" key="2">
    <source>
        <dbReference type="Proteomes" id="UP001056778"/>
    </source>
</evidence>
<accession>A0ACB9TGU3</accession>
<evidence type="ECO:0000313" key="1">
    <source>
        <dbReference type="EMBL" id="KAI4466001.1"/>
    </source>
</evidence>
<reference evidence="1" key="1">
    <citation type="submission" date="2022-04" db="EMBL/GenBank/DDBJ databases">
        <title>Chromosome-scale genome assembly of Holotrichia oblita Faldermann.</title>
        <authorList>
            <person name="Rongchong L."/>
        </authorList>
    </citation>
    <scope>NUCLEOTIDE SEQUENCE</scope>
    <source>
        <strain evidence="1">81SQS9</strain>
    </source>
</reference>
<name>A0ACB9TGU3_HOLOL</name>
<gene>
    <name evidence="1" type="ORF">MML48_3g00015416</name>
</gene>
<keyword evidence="2" id="KW-1185">Reference proteome</keyword>
<dbReference type="EMBL" id="CM043017">
    <property type="protein sequence ID" value="KAI4466001.1"/>
    <property type="molecule type" value="Genomic_DNA"/>
</dbReference>
<dbReference type="Proteomes" id="UP001056778">
    <property type="component" value="Chromosome 3"/>
</dbReference>
<proteinExistence type="predicted"/>
<organism evidence="1 2">
    <name type="scientific">Holotrichia oblita</name>
    <name type="common">Chafer beetle</name>
    <dbReference type="NCBI Taxonomy" id="644536"/>
    <lineage>
        <taxon>Eukaryota</taxon>
        <taxon>Metazoa</taxon>
        <taxon>Ecdysozoa</taxon>
        <taxon>Arthropoda</taxon>
        <taxon>Hexapoda</taxon>
        <taxon>Insecta</taxon>
        <taxon>Pterygota</taxon>
        <taxon>Neoptera</taxon>
        <taxon>Endopterygota</taxon>
        <taxon>Coleoptera</taxon>
        <taxon>Polyphaga</taxon>
        <taxon>Scarabaeiformia</taxon>
        <taxon>Scarabaeidae</taxon>
        <taxon>Melolonthinae</taxon>
        <taxon>Holotrichia</taxon>
    </lineage>
</organism>
<sequence>MKLAIAVLCLVATSVALSINKRSVAREAEDCSESVCSGGSCYCSGETSPIDLSETPQLITLVYTDAVTDALYTSYLQPLFEGRTNPDGAQIGATLYVPHEYTDYERVNNLYNLGLEVAVHTISRNSLSSYWQEASLETLVEEFYGQRQILSRFANIPIEDIVGAKIPNLEMVGNTLFEAYAESGIEYDNSWVARSTTKYYPYTLDYLSTQPCEVGTCPDDAFPGTWVVPLVDFVSSTGLECNSLQGCSVSGTSDEVNEWLKEQFDRVYNDNKAPMTIVVNSGWFSADNLAGLIQFLDDLASYDDVFLVSHRQVTDWMKNPVPVSSFVTDEYYRSQSCVSRTCELRKDEEYRYMKSCVVCPSTYPWIGNPLGTA</sequence>
<comment type="caution">
    <text evidence="1">The sequence shown here is derived from an EMBL/GenBank/DDBJ whole genome shotgun (WGS) entry which is preliminary data.</text>
</comment>
<protein>
    <submittedName>
        <fullName evidence="1">Chitin deacetylase-like 9 isoform a</fullName>
    </submittedName>
</protein>